<dbReference type="KEGG" id="nte:NEUTE1DRAFT115951"/>
<dbReference type="RefSeq" id="XP_009848171.1">
    <property type="nucleotide sequence ID" value="XM_009849869.1"/>
</dbReference>
<protein>
    <submittedName>
        <fullName evidence="2">Uncharacterized protein</fullName>
    </submittedName>
</protein>
<gene>
    <name evidence="2" type="ORF">NEUTE1DRAFT_115951</name>
</gene>
<feature type="compositionally biased region" description="Low complexity" evidence="1">
    <location>
        <begin position="55"/>
        <end position="72"/>
    </location>
</feature>
<accession>F8MAZ8</accession>
<keyword evidence="3" id="KW-1185">Reference proteome</keyword>
<evidence type="ECO:0000313" key="3">
    <source>
        <dbReference type="Proteomes" id="UP000008065"/>
    </source>
</evidence>
<dbReference type="EMBL" id="GL891302">
    <property type="protein sequence ID" value="EGO61017.1"/>
    <property type="molecule type" value="Genomic_DNA"/>
</dbReference>
<dbReference type="AlphaFoldDB" id="F8MAZ8"/>
<evidence type="ECO:0000256" key="1">
    <source>
        <dbReference type="SAM" id="MobiDB-lite"/>
    </source>
</evidence>
<feature type="region of interest" description="Disordered" evidence="1">
    <location>
        <begin position="1"/>
        <end position="133"/>
    </location>
</feature>
<dbReference type="Proteomes" id="UP000008065">
    <property type="component" value="Unassembled WGS sequence"/>
</dbReference>
<feature type="compositionally biased region" description="Basic and acidic residues" evidence="1">
    <location>
        <begin position="111"/>
        <end position="123"/>
    </location>
</feature>
<feature type="compositionally biased region" description="Basic residues" evidence="1">
    <location>
        <begin position="124"/>
        <end position="133"/>
    </location>
</feature>
<name>F8MAZ8_NEUT8</name>
<dbReference type="VEuPathDB" id="FungiDB:NEUTE1DRAFT_115951"/>
<evidence type="ECO:0000313" key="2">
    <source>
        <dbReference type="EMBL" id="EGO61017.1"/>
    </source>
</evidence>
<sequence length="133" mass="13920">MSSQDKKPLRQVAAEKVNGPNANPSQLGDPISLKAETNQNPPDNVEYAPEGAEVSPSSSSSRSPSNKSLSASHANRTKAYGVPRNDPTDASPGGARTASGKRIPLEGDPTSLEREQVVDDTKGKGKGRRGSKL</sequence>
<dbReference type="OrthoDB" id="5234213at2759"/>
<dbReference type="GeneID" id="20822903"/>
<reference evidence="3" key="1">
    <citation type="journal article" date="2011" name="Genetics">
        <title>Massive changes in genome architecture accompany the transition to self-fertility in the filamentous fungus Neurospora tetrasperma.</title>
        <authorList>
            <person name="Ellison C.E."/>
            <person name="Stajich J.E."/>
            <person name="Jacobson D.J."/>
            <person name="Natvig D.O."/>
            <person name="Lapidus A."/>
            <person name="Foster B."/>
            <person name="Aerts A."/>
            <person name="Riley R."/>
            <person name="Lindquist E.A."/>
            <person name="Grigoriev I.V."/>
            <person name="Taylor J.W."/>
        </authorList>
    </citation>
    <scope>NUCLEOTIDE SEQUENCE [LARGE SCALE GENOMIC DNA]</scope>
    <source>
        <strain evidence="3">FGSC 2508 / P0657</strain>
    </source>
</reference>
<dbReference type="HOGENOM" id="CLU_156025_0_0_1"/>
<proteinExistence type="predicted"/>
<organism evidence="2 3">
    <name type="scientific">Neurospora tetrasperma (strain FGSC 2508 / ATCC MYA-4615 / P0657)</name>
    <dbReference type="NCBI Taxonomy" id="510951"/>
    <lineage>
        <taxon>Eukaryota</taxon>
        <taxon>Fungi</taxon>
        <taxon>Dikarya</taxon>
        <taxon>Ascomycota</taxon>
        <taxon>Pezizomycotina</taxon>
        <taxon>Sordariomycetes</taxon>
        <taxon>Sordariomycetidae</taxon>
        <taxon>Sordariales</taxon>
        <taxon>Sordariaceae</taxon>
        <taxon>Neurospora</taxon>
    </lineage>
</organism>